<reference evidence="2 3" key="1">
    <citation type="submission" date="2018-08" db="EMBL/GenBank/DDBJ databases">
        <title>A genome reference for cultivated species of the human gut microbiota.</title>
        <authorList>
            <person name="Zou Y."/>
            <person name="Xue W."/>
            <person name="Luo G."/>
        </authorList>
    </citation>
    <scope>NUCLEOTIDE SEQUENCE [LARGE SCALE GENOMIC DNA]</scope>
    <source>
        <strain evidence="2 3">TM10-3</strain>
    </source>
</reference>
<evidence type="ECO:0000313" key="3">
    <source>
        <dbReference type="Proteomes" id="UP000260642"/>
    </source>
</evidence>
<dbReference type="AlphaFoldDB" id="A0A3E4E9V8"/>
<name>A0A3E4E9V8_9FIRM</name>
<sequence length="73" mass="8372">MNEYQELTVWDVIKRFIAGWVVGLGILAVYSCVKYRKCIGAVFTDSVLSWINAVIPIIIVLFAIIYMIKSIFR</sequence>
<feature type="transmembrane region" description="Helical" evidence="1">
    <location>
        <begin position="50"/>
        <end position="68"/>
    </location>
</feature>
<gene>
    <name evidence="2" type="ORF">DXD95_09540</name>
</gene>
<dbReference type="RefSeq" id="WP_117482619.1">
    <property type="nucleotide sequence ID" value="NZ_QSOB01000012.1"/>
</dbReference>
<evidence type="ECO:0000313" key="2">
    <source>
        <dbReference type="EMBL" id="RGI67537.1"/>
    </source>
</evidence>
<keyword evidence="1" id="KW-1133">Transmembrane helix</keyword>
<dbReference type="Proteomes" id="UP000260642">
    <property type="component" value="Unassembled WGS sequence"/>
</dbReference>
<evidence type="ECO:0000256" key="1">
    <source>
        <dbReference type="SAM" id="Phobius"/>
    </source>
</evidence>
<dbReference type="EMBL" id="QSOB01000012">
    <property type="protein sequence ID" value="RGI67537.1"/>
    <property type="molecule type" value="Genomic_DNA"/>
</dbReference>
<comment type="caution">
    <text evidence="2">The sequence shown here is derived from an EMBL/GenBank/DDBJ whole genome shotgun (WGS) entry which is preliminary data.</text>
</comment>
<proteinExistence type="predicted"/>
<keyword evidence="1" id="KW-0472">Membrane</keyword>
<feature type="transmembrane region" description="Helical" evidence="1">
    <location>
        <begin position="12"/>
        <end position="30"/>
    </location>
</feature>
<keyword evidence="1" id="KW-0812">Transmembrane</keyword>
<organism evidence="2 3">
    <name type="scientific">Agathobacter rectalis</name>
    <dbReference type="NCBI Taxonomy" id="39491"/>
    <lineage>
        <taxon>Bacteria</taxon>
        <taxon>Bacillati</taxon>
        <taxon>Bacillota</taxon>
        <taxon>Clostridia</taxon>
        <taxon>Lachnospirales</taxon>
        <taxon>Lachnospiraceae</taxon>
        <taxon>Agathobacter</taxon>
    </lineage>
</organism>
<protein>
    <submittedName>
        <fullName evidence="2">Uncharacterized protein</fullName>
    </submittedName>
</protein>
<accession>A0A3E4E9V8</accession>